<gene>
    <name evidence="2" type="ORF">ACFPKY_12775</name>
</gene>
<keyword evidence="3" id="KW-1185">Reference proteome</keyword>
<keyword evidence="1" id="KW-1133">Transmembrane helix</keyword>
<feature type="transmembrane region" description="Helical" evidence="1">
    <location>
        <begin position="273"/>
        <end position="291"/>
    </location>
</feature>
<feature type="transmembrane region" description="Helical" evidence="1">
    <location>
        <begin position="323"/>
        <end position="341"/>
    </location>
</feature>
<protein>
    <recommendedName>
        <fullName evidence="4">Glycosyltransferase RgtA/B/C/D-like domain-containing protein</fullName>
    </recommendedName>
</protein>
<proteinExistence type="predicted"/>
<evidence type="ECO:0000313" key="3">
    <source>
        <dbReference type="Proteomes" id="UP001595956"/>
    </source>
</evidence>
<sequence length="457" mass="47773">MLRSPWERVTALAVLAGAVWLPFAGRSLSPDEGGLLMLGSQWSDGTSLYGDYFVDRPPLLIALFSLADWLGGTPWSLRLIGVVAVAATVLLAGAVGRAAEVSPVLPALTAAVLVATPLFGGTVVNGELLGLPFLVGGCAAVLMAARSDAWQRWALLAGVLGACGALVKQSLLDVFVLAAVLLLTRRRFAALGVVAAAAVATVALAVLLAWWRGTDPVDLWDAVVVFRGDAASVIASSATDSTTARLRGLLVALLASGAPLLVVALVRRVRGSTLLWPALAVLTWELVVVLAGGSYWLHYLMGLVPGLVLLTAAAPGTDRLLRAAYAVCAVSTAAALCWVLVRPIDRPEAPAVAWLDAHVEPGDTGLVAFGGANILRATGLPSPYPDLWSLPVRVHDPELTRLGSLLSSPDRPTWLIVAGTSLDTWGVDAEAADRIMAEHYTAATTAGDWTIYRSDER</sequence>
<keyword evidence="1" id="KW-0812">Transmembrane</keyword>
<organism evidence="2 3">
    <name type="scientific">Nocardioides caricicola</name>
    <dbReference type="NCBI Taxonomy" id="634770"/>
    <lineage>
        <taxon>Bacteria</taxon>
        <taxon>Bacillati</taxon>
        <taxon>Actinomycetota</taxon>
        <taxon>Actinomycetes</taxon>
        <taxon>Propionibacteriales</taxon>
        <taxon>Nocardioidaceae</taxon>
        <taxon>Nocardioides</taxon>
    </lineage>
</organism>
<comment type="caution">
    <text evidence="2">The sequence shown here is derived from an EMBL/GenBank/DDBJ whole genome shotgun (WGS) entry which is preliminary data.</text>
</comment>
<dbReference type="EMBL" id="JBHSMD010000004">
    <property type="protein sequence ID" value="MFC5493982.1"/>
    <property type="molecule type" value="Genomic_DNA"/>
</dbReference>
<keyword evidence="1" id="KW-0472">Membrane</keyword>
<reference evidence="3" key="1">
    <citation type="journal article" date="2019" name="Int. J. Syst. Evol. Microbiol.">
        <title>The Global Catalogue of Microorganisms (GCM) 10K type strain sequencing project: providing services to taxonomists for standard genome sequencing and annotation.</title>
        <authorList>
            <consortium name="The Broad Institute Genomics Platform"/>
            <consortium name="The Broad Institute Genome Sequencing Center for Infectious Disease"/>
            <person name="Wu L."/>
            <person name="Ma J."/>
        </authorList>
    </citation>
    <scope>NUCLEOTIDE SEQUENCE [LARGE SCALE GENOMIC DNA]</scope>
    <source>
        <strain evidence="3">KACC 13778</strain>
    </source>
</reference>
<evidence type="ECO:0000313" key="2">
    <source>
        <dbReference type="EMBL" id="MFC5493982.1"/>
    </source>
</evidence>
<dbReference type="RefSeq" id="WP_345179064.1">
    <property type="nucleotide sequence ID" value="NZ_BAABFQ010000007.1"/>
</dbReference>
<feature type="transmembrane region" description="Helical" evidence="1">
    <location>
        <begin position="79"/>
        <end position="98"/>
    </location>
</feature>
<feature type="transmembrane region" description="Helical" evidence="1">
    <location>
        <begin position="104"/>
        <end position="121"/>
    </location>
</feature>
<feature type="transmembrane region" description="Helical" evidence="1">
    <location>
        <begin position="128"/>
        <end position="147"/>
    </location>
</feature>
<feature type="transmembrane region" description="Helical" evidence="1">
    <location>
        <begin position="246"/>
        <end position="266"/>
    </location>
</feature>
<name>A0ABW0N4U5_9ACTN</name>
<feature type="transmembrane region" description="Helical" evidence="1">
    <location>
        <begin position="188"/>
        <end position="211"/>
    </location>
</feature>
<evidence type="ECO:0008006" key="4">
    <source>
        <dbReference type="Google" id="ProtNLM"/>
    </source>
</evidence>
<evidence type="ECO:0000256" key="1">
    <source>
        <dbReference type="SAM" id="Phobius"/>
    </source>
</evidence>
<dbReference type="Proteomes" id="UP001595956">
    <property type="component" value="Unassembled WGS sequence"/>
</dbReference>
<accession>A0ABW0N4U5</accession>